<feature type="compositionally biased region" description="Polar residues" evidence="7">
    <location>
        <begin position="381"/>
        <end position="402"/>
    </location>
</feature>
<keyword evidence="2 6" id="KW-0378">Hydrolase</keyword>
<dbReference type="AlphaFoldDB" id="A0A061H812"/>
<dbReference type="SMART" id="SM00577">
    <property type="entry name" value="CPDc"/>
    <property type="match status" value="1"/>
</dbReference>
<evidence type="ECO:0000256" key="6">
    <source>
        <dbReference type="RuleBase" id="RU366066"/>
    </source>
</evidence>
<evidence type="ECO:0000256" key="4">
    <source>
        <dbReference type="ARBA" id="ARBA00047761"/>
    </source>
</evidence>
<dbReference type="Pfam" id="PF00533">
    <property type="entry name" value="BRCT"/>
    <property type="match status" value="1"/>
</dbReference>
<protein>
    <recommendedName>
        <fullName evidence="6">RNA polymerase II subunit A C-terminal domain phosphatase</fullName>
        <ecNumber evidence="6">3.1.3.16</ecNumber>
    </recommendedName>
</protein>
<feature type="compositionally biased region" description="Polar residues" evidence="7">
    <location>
        <begin position="420"/>
        <end position="430"/>
    </location>
</feature>
<dbReference type="eggNOG" id="KOG0323">
    <property type="taxonomic scope" value="Eukaryota"/>
</dbReference>
<feature type="compositionally biased region" description="Acidic residues" evidence="7">
    <location>
        <begin position="653"/>
        <end position="666"/>
    </location>
</feature>
<feature type="domain" description="BRCT" evidence="8">
    <location>
        <begin position="526"/>
        <end position="619"/>
    </location>
</feature>
<dbReference type="GeneID" id="19317397"/>
<dbReference type="OrthoDB" id="10249888at2759"/>
<evidence type="ECO:0000259" key="9">
    <source>
        <dbReference type="PROSITE" id="PS50969"/>
    </source>
</evidence>
<comment type="catalytic activity">
    <reaction evidence="4 6">
        <text>O-phospho-L-seryl-[protein] + H2O = L-seryl-[protein] + phosphate</text>
        <dbReference type="Rhea" id="RHEA:20629"/>
        <dbReference type="Rhea" id="RHEA-COMP:9863"/>
        <dbReference type="Rhea" id="RHEA-COMP:11604"/>
        <dbReference type="ChEBI" id="CHEBI:15377"/>
        <dbReference type="ChEBI" id="CHEBI:29999"/>
        <dbReference type="ChEBI" id="CHEBI:43474"/>
        <dbReference type="ChEBI" id="CHEBI:83421"/>
        <dbReference type="EC" id="3.1.3.16"/>
    </reaction>
</comment>
<dbReference type="GO" id="GO:0008420">
    <property type="term" value="F:RNA polymerase II CTD heptapeptide repeat phosphatase activity"/>
    <property type="evidence" value="ECO:0007669"/>
    <property type="project" value="UniProtKB-UniRule"/>
</dbReference>
<feature type="domain" description="FCP1 homology" evidence="9">
    <location>
        <begin position="62"/>
        <end position="260"/>
    </location>
</feature>
<feature type="compositionally biased region" description="Basic and acidic residues" evidence="7">
    <location>
        <begin position="328"/>
        <end position="341"/>
    </location>
</feature>
<dbReference type="Gene3D" id="3.40.50.1000">
    <property type="entry name" value="HAD superfamily/HAD-like"/>
    <property type="match status" value="1"/>
</dbReference>
<dbReference type="CDD" id="cd07521">
    <property type="entry name" value="HAD_FCP1-like"/>
    <property type="match status" value="1"/>
</dbReference>
<gene>
    <name evidence="10" type="ORF">PFL1_03287</name>
</gene>
<dbReference type="InterPro" id="IPR004274">
    <property type="entry name" value="FCP1_dom"/>
</dbReference>
<evidence type="ECO:0000256" key="7">
    <source>
        <dbReference type="SAM" id="MobiDB-lite"/>
    </source>
</evidence>
<dbReference type="NCBIfam" id="TIGR02250">
    <property type="entry name" value="FCP1_euk"/>
    <property type="match status" value="1"/>
</dbReference>
<comment type="catalytic activity">
    <reaction evidence="5 6">
        <text>O-phospho-L-threonyl-[protein] + H2O = L-threonyl-[protein] + phosphate</text>
        <dbReference type="Rhea" id="RHEA:47004"/>
        <dbReference type="Rhea" id="RHEA-COMP:11060"/>
        <dbReference type="Rhea" id="RHEA-COMP:11605"/>
        <dbReference type="ChEBI" id="CHEBI:15377"/>
        <dbReference type="ChEBI" id="CHEBI:30013"/>
        <dbReference type="ChEBI" id="CHEBI:43474"/>
        <dbReference type="ChEBI" id="CHEBI:61977"/>
        <dbReference type="EC" id="3.1.3.16"/>
    </reaction>
</comment>
<dbReference type="HOGENOM" id="CLU_007683_0_2_1"/>
<proteinExistence type="predicted"/>
<feature type="compositionally biased region" description="Basic and acidic residues" evidence="7">
    <location>
        <begin position="358"/>
        <end position="368"/>
    </location>
</feature>
<sequence length="875" mass="92244">MADTDPCQHPVQVAGMCAVCGKALDGDALSNTSLPLMHFHAGVKVSEQEARRLDSETTTHLLAHRKLALVVDLDQTIIHATVDPTVGDWMRDESNPNFHALSDVGIFKLGIDGKAASGVAVGDAVRQTIHAAAADDDAAGCWYYVKPRPGLDSFLRSLSQRYELHVYTMGTRSYADCVCRLVDPDGSFFGNRILSRDENGSLVQKSLSRLFPVDTSMVVIIDDRADVWKWSPNLVKVVPYDFFVGIGDINATFLPPAPALPGTAAAASIEPPTASAAAKTPSPDSWPTSSSSSSPSSSTASPSSTAPTPGAAATSAPAGELPKPTESASKDETADDEAKPSKEAVALLAAQSQKLEEILSEQRQERPLAKMQEALNEKIGATTSTDLDAGHSQANGEGQQSSPPVAAEAKAQPAAPQEGNLATSSASTPSNPLPGAEGTASAQVHQTGTADSAASNAGAGTAVPPTAVPQAAVLRDDDTELQRIQTILDDLHSQWYARYDSAKGDASGRPSHESKKPTVTDLIAARKAEVLKGCYVSFSGMIPSNVPPKTADIWRVAEEYGARCITNLTASVTHVVAARPGTVKAMRALSRPGISVVWPGWLHDSIAQWKRRPESWYLLPALDGDAKEAHARDGWDDPLEGEPGSANLVSEPESGDVDGEDQEDETGTMPGFAEMDWAEAADEVDQFLDDDDSEADMDSELDSEVDDDRNRANDSGPSTPRKDKRQRPDFALDNGSVGDDDGDDNDENEASGSSLLLRSPLSKRRKRAEDRMGKSKLKQSLTGDELAGSAGGANDDDGAGGGSGSGTADEGEHKDGGPRQARATNGGRRSRDGDEEGATDTGSIDESFLDDLANEIDLQMDEDADGEAASHSDDD</sequence>
<feature type="region of interest" description="Disordered" evidence="7">
    <location>
        <begin position="629"/>
        <end position="669"/>
    </location>
</feature>
<dbReference type="SUPFAM" id="SSF56784">
    <property type="entry name" value="HAD-like"/>
    <property type="match status" value="1"/>
</dbReference>
<feature type="region of interest" description="Disordered" evidence="7">
    <location>
        <begin position="271"/>
        <end position="341"/>
    </location>
</feature>
<organism evidence="10 11">
    <name type="scientific">Pseudozyma flocculosa PF-1</name>
    <dbReference type="NCBI Taxonomy" id="1277687"/>
    <lineage>
        <taxon>Eukaryota</taxon>
        <taxon>Fungi</taxon>
        <taxon>Dikarya</taxon>
        <taxon>Basidiomycota</taxon>
        <taxon>Ustilaginomycotina</taxon>
        <taxon>Ustilaginomycetes</taxon>
        <taxon>Ustilaginales</taxon>
        <taxon>Ustilaginaceae</taxon>
        <taxon>Pseudozyma</taxon>
    </lineage>
</organism>
<dbReference type="SMART" id="SM00292">
    <property type="entry name" value="BRCT"/>
    <property type="match status" value="1"/>
</dbReference>
<dbReference type="PANTHER" id="PTHR23081">
    <property type="entry name" value="RNA POLYMERASE II CTD PHOSPHATASE"/>
    <property type="match status" value="1"/>
</dbReference>
<comment type="subcellular location">
    <subcellularLocation>
        <location evidence="1 6">Nucleus</location>
    </subcellularLocation>
</comment>
<feature type="compositionally biased region" description="Low complexity" evidence="7">
    <location>
        <begin position="403"/>
        <end position="418"/>
    </location>
</feature>
<dbReference type="Gene3D" id="3.40.50.10190">
    <property type="entry name" value="BRCT domain"/>
    <property type="match status" value="1"/>
</dbReference>
<dbReference type="Pfam" id="PF03031">
    <property type="entry name" value="NIF"/>
    <property type="match status" value="1"/>
</dbReference>
<dbReference type="PANTHER" id="PTHR23081:SF36">
    <property type="entry name" value="RNA POLYMERASE II SUBUNIT A C-TERMINAL DOMAIN PHOSPHATASE"/>
    <property type="match status" value="1"/>
</dbReference>
<dbReference type="Proteomes" id="UP000053664">
    <property type="component" value="Unassembled WGS sequence"/>
</dbReference>
<dbReference type="InterPro" id="IPR001357">
    <property type="entry name" value="BRCT_dom"/>
</dbReference>
<feature type="compositionally biased region" description="Acidic residues" evidence="7">
    <location>
        <begin position="685"/>
        <end position="707"/>
    </location>
</feature>
<comment type="function">
    <text evidence="6">This promotes the activity of RNA polymerase II.</text>
</comment>
<feature type="compositionally biased region" description="Polar residues" evidence="7">
    <location>
        <begin position="440"/>
        <end position="455"/>
    </location>
</feature>
<feature type="region of interest" description="Disordered" evidence="7">
    <location>
        <begin position="358"/>
        <end position="464"/>
    </location>
</feature>
<feature type="compositionally biased region" description="Acidic residues" evidence="7">
    <location>
        <begin position="847"/>
        <end position="866"/>
    </location>
</feature>
<evidence type="ECO:0000313" key="11">
    <source>
        <dbReference type="Proteomes" id="UP000053664"/>
    </source>
</evidence>
<evidence type="ECO:0000259" key="8">
    <source>
        <dbReference type="PROSITE" id="PS50172"/>
    </source>
</evidence>
<keyword evidence="3 6" id="KW-0539">Nucleus</keyword>
<feature type="compositionally biased region" description="Acidic residues" evidence="7">
    <location>
        <begin position="738"/>
        <end position="749"/>
    </location>
</feature>
<evidence type="ECO:0000256" key="2">
    <source>
        <dbReference type="ARBA" id="ARBA00022801"/>
    </source>
</evidence>
<accession>A0A061H812</accession>
<dbReference type="InterPro" id="IPR023214">
    <property type="entry name" value="HAD_sf"/>
</dbReference>
<dbReference type="InterPro" id="IPR039189">
    <property type="entry name" value="Fcp1"/>
</dbReference>
<evidence type="ECO:0000256" key="3">
    <source>
        <dbReference type="ARBA" id="ARBA00023242"/>
    </source>
</evidence>
<dbReference type="EMBL" id="KE361632">
    <property type="protein sequence ID" value="EPQ28997.1"/>
    <property type="molecule type" value="Genomic_DNA"/>
</dbReference>
<feature type="compositionally biased region" description="Low complexity" evidence="7">
    <location>
        <begin position="271"/>
        <end position="318"/>
    </location>
</feature>
<dbReference type="EC" id="3.1.3.16" evidence="6"/>
<dbReference type="InterPro" id="IPR011947">
    <property type="entry name" value="FCP1_euk"/>
</dbReference>
<dbReference type="InterPro" id="IPR036420">
    <property type="entry name" value="BRCT_dom_sf"/>
</dbReference>
<reference evidence="10 11" key="1">
    <citation type="journal article" date="2013" name="Plant Cell">
        <title>The transition from a phytopathogenic smut ancestor to an anamorphic biocontrol agent deciphered by comparative whole-genome analysis.</title>
        <authorList>
            <person name="Lefebvre F."/>
            <person name="Joly D.L."/>
            <person name="Labbe C."/>
            <person name="Teichmann B."/>
            <person name="Linning R."/>
            <person name="Belzile F."/>
            <person name="Bakkeren G."/>
            <person name="Belanger R.R."/>
        </authorList>
    </citation>
    <scope>NUCLEOTIDE SEQUENCE [LARGE SCALE GENOMIC DNA]</scope>
    <source>
        <strain evidence="10 11">PF-1</strain>
    </source>
</reference>
<dbReference type="RefSeq" id="XP_007878995.1">
    <property type="nucleotide sequence ID" value="XM_007880804.1"/>
</dbReference>
<dbReference type="KEGG" id="pfp:PFL1_03287"/>
<dbReference type="PROSITE" id="PS50969">
    <property type="entry name" value="FCP1"/>
    <property type="match status" value="1"/>
</dbReference>
<dbReference type="InterPro" id="IPR036412">
    <property type="entry name" value="HAD-like_sf"/>
</dbReference>
<evidence type="ECO:0000313" key="10">
    <source>
        <dbReference type="EMBL" id="EPQ28997.1"/>
    </source>
</evidence>
<dbReference type="PROSITE" id="PS50172">
    <property type="entry name" value="BRCT"/>
    <property type="match status" value="1"/>
</dbReference>
<dbReference type="GO" id="GO:0005634">
    <property type="term" value="C:nucleus"/>
    <property type="evidence" value="ECO:0007669"/>
    <property type="project" value="UniProtKB-SubCell"/>
</dbReference>
<dbReference type="SUPFAM" id="SSF52113">
    <property type="entry name" value="BRCT domain"/>
    <property type="match status" value="1"/>
</dbReference>
<evidence type="ECO:0000256" key="1">
    <source>
        <dbReference type="ARBA" id="ARBA00004123"/>
    </source>
</evidence>
<dbReference type="CDD" id="cd17729">
    <property type="entry name" value="BRCT_CTDP1"/>
    <property type="match status" value="1"/>
</dbReference>
<evidence type="ECO:0000256" key="5">
    <source>
        <dbReference type="ARBA" id="ARBA00048336"/>
    </source>
</evidence>
<feature type="region of interest" description="Disordered" evidence="7">
    <location>
        <begin position="685"/>
        <end position="875"/>
    </location>
</feature>
<name>A0A061H812_9BASI</name>